<protein>
    <recommendedName>
        <fullName evidence="1">PCI domain-containing protein</fullName>
    </recommendedName>
</protein>
<feature type="domain" description="PCI" evidence="1">
    <location>
        <begin position="27"/>
        <end position="79"/>
    </location>
</feature>
<dbReference type="Proteomes" id="UP000887564">
    <property type="component" value="Unplaced"/>
</dbReference>
<proteinExistence type="predicted"/>
<accession>A0A914S8M2</accession>
<dbReference type="WBParaSite" id="PEQ_0001355401-mRNA-1">
    <property type="protein sequence ID" value="PEQ_0001355401-mRNA-1"/>
    <property type="gene ID" value="PEQ_0001355401"/>
</dbReference>
<dbReference type="InterPro" id="IPR000717">
    <property type="entry name" value="PCI_dom"/>
</dbReference>
<reference evidence="3" key="1">
    <citation type="submission" date="2022-11" db="UniProtKB">
        <authorList>
            <consortium name="WormBaseParasite"/>
        </authorList>
    </citation>
    <scope>IDENTIFICATION</scope>
</reference>
<dbReference type="Pfam" id="PF01399">
    <property type="entry name" value="PCI"/>
    <property type="match status" value="1"/>
</dbReference>
<keyword evidence="2" id="KW-1185">Reference proteome</keyword>
<name>A0A914S8M2_PAREQ</name>
<evidence type="ECO:0000313" key="2">
    <source>
        <dbReference type="Proteomes" id="UP000887564"/>
    </source>
</evidence>
<sequence length="134" mass="15944">MLNGDWKKCRDYIVNDKMNAKVWNLFRNVEKVKEMVVRRIQEESLRTYLLMYSTVYTTVSLDVLGELFELNARKVHSVIRFTACSVLFFSNFWHVKVYSGTFIGTDYIHKQSSTFFYHSWKTQNAAVVKCTVFW</sequence>
<dbReference type="GO" id="GO:0003723">
    <property type="term" value="F:RNA binding"/>
    <property type="evidence" value="ECO:0007669"/>
    <property type="project" value="InterPro"/>
</dbReference>
<dbReference type="AlphaFoldDB" id="A0A914S8M2"/>
<evidence type="ECO:0000259" key="1">
    <source>
        <dbReference type="Pfam" id="PF01399"/>
    </source>
</evidence>
<dbReference type="GO" id="GO:0031369">
    <property type="term" value="F:translation initiation factor binding"/>
    <property type="evidence" value="ECO:0007669"/>
    <property type="project" value="InterPro"/>
</dbReference>
<evidence type="ECO:0000313" key="3">
    <source>
        <dbReference type="WBParaSite" id="PEQ_0001355401-mRNA-1"/>
    </source>
</evidence>
<dbReference type="PANTHER" id="PTHR13937">
    <property type="entry name" value="EUKARYOTIC TRANSLATION INITATION FACTOR 3, SUBUNIT 8 EIF3S8 -RELATED"/>
    <property type="match status" value="1"/>
</dbReference>
<dbReference type="GO" id="GO:0003743">
    <property type="term" value="F:translation initiation factor activity"/>
    <property type="evidence" value="ECO:0007669"/>
    <property type="project" value="InterPro"/>
</dbReference>
<dbReference type="InterPro" id="IPR027516">
    <property type="entry name" value="EIF3C"/>
</dbReference>
<dbReference type="GO" id="GO:0005852">
    <property type="term" value="C:eukaryotic translation initiation factor 3 complex"/>
    <property type="evidence" value="ECO:0007669"/>
    <property type="project" value="InterPro"/>
</dbReference>
<organism evidence="2 3">
    <name type="scientific">Parascaris equorum</name>
    <name type="common">Equine roundworm</name>
    <dbReference type="NCBI Taxonomy" id="6256"/>
    <lineage>
        <taxon>Eukaryota</taxon>
        <taxon>Metazoa</taxon>
        <taxon>Ecdysozoa</taxon>
        <taxon>Nematoda</taxon>
        <taxon>Chromadorea</taxon>
        <taxon>Rhabditida</taxon>
        <taxon>Spirurina</taxon>
        <taxon>Ascaridomorpha</taxon>
        <taxon>Ascaridoidea</taxon>
        <taxon>Ascarididae</taxon>
        <taxon>Parascaris</taxon>
    </lineage>
</organism>
<dbReference type="PANTHER" id="PTHR13937:SF0">
    <property type="entry name" value="EUKARYOTIC TRANSLATION INITIATION FACTOR 3 SUBUNIT C-RELATED"/>
    <property type="match status" value="1"/>
</dbReference>